<name>A0A8I0FWU6_9ACTN</name>
<feature type="transmembrane region" description="Helical" evidence="1">
    <location>
        <begin position="190"/>
        <end position="209"/>
    </location>
</feature>
<feature type="transmembrane region" description="Helical" evidence="1">
    <location>
        <begin position="126"/>
        <end position="145"/>
    </location>
</feature>
<dbReference type="AlphaFoldDB" id="A0A8I0FWU6"/>
<reference evidence="5 6" key="1">
    <citation type="submission" date="2020-07" db="EMBL/GenBank/DDBJ databases">
        <title>Sequencing the genomes of 1000 actinobacteria strains.</title>
        <authorList>
            <person name="Klenk H.-P."/>
        </authorList>
    </citation>
    <scope>NUCLEOTIDE SEQUENCE [LARGE SCALE GENOMIC DNA]</scope>
    <source>
        <strain evidence="5 6">DSM 19087</strain>
    </source>
</reference>
<dbReference type="RefSeq" id="WP_179425500.1">
    <property type="nucleotide sequence ID" value="NZ_BAAAMP010000020.1"/>
</dbReference>
<proteinExistence type="predicted"/>
<evidence type="ECO:0000313" key="5">
    <source>
        <dbReference type="EMBL" id="NYI38614.1"/>
    </source>
</evidence>
<feature type="transmembrane region" description="Helical" evidence="1">
    <location>
        <begin position="303"/>
        <end position="322"/>
    </location>
</feature>
<keyword evidence="1" id="KW-0472">Membrane</keyword>
<evidence type="ECO:0000259" key="3">
    <source>
        <dbReference type="Pfam" id="PF07786"/>
    </source>
</evidence>
<feature type="transmembrane region" description="Helical" evidence="1">
    <location>
        <begin position="242"/>
        <end position="260"/>
    </location>
</feature>
<feature type="domain" description="Heparan-alpha-glucosaminide N-acetyltransferase catalytic" evidence="3">
    <location>
        <begin position="4"/>
        <end position="184"/>
    </location>
</feature>
<keyword evidence="1" id="KW-0812">Transmembrane</keyword>
<dbReference type="EMBL" id="JACWMT010000004">
    <property type="protein sequence ID" value="MBD1272190.1"/>
    <property type="molecule type" value="Genomic_DNA"/>
</dbReference>
<gene>
    <name evidence="5" type="ORF">BJ975_001989</name>
    <name evidence="4" type="ORF">IDH50_18240</name>
</gene>
<dbReference type="PANTHER" id="PTHR30590:SF2">
    <property type="entry name" value="INNER MEMBRANE PROTEIN"/>
    <property type="match status" value="1"/>
</dbReference>
<sequence>MRSRVRGLDAARGLALVGMVVAHLDTRIDFDPGVAASWRHVGDGRAAVLFVVVAGFALALTTGGTRPHEGERMADDRLAIFVRAAVLAALGAALTALGTPVAVILASYAVYFVVALPFLRAPVPVLLGAGTVLAVGGPVIIAWLVERVPELAESPVGDLFVAMPYPAIQWTGFLLVGLALGRLQPSDTTLYAIAAVGLGVGIILHQLMLDVLQRLMSEPGARDGLVLNLLRSDHRSQNPIEAASVLAISVAVLALLLALTPQLNGLLYPLESAGRMALTLYVGHIVAYWIAIETDPVLEAGSGALAGWTLVVALVLASLWFLRFSRGPLEWALHRIVQATLGPRHGVSAAGP</sequence>
<feature type="transmembrane region" description="Helical" evidence="1">
    <location>
        <begin position="165"/>
        <end position="183"/>
    </location>
</feature>
<keyword evidence="1" id="KW-1133">Transmembrane helix</keyword>
<dbReference type="Pfam" id="PF04235">
    <property type="entry name" value="DUF418"/>
    <property type="match status" value="1"/>
</dbReference>
<feature type="transmembrane region" description="Helical" evidence="1">
    <location>
        <begin position="101"/>
        <end position="119"/>
    </location>
</feature>
<evidence type="ECO:0000313" key="4">
    <source>
        <dbReference type="EMBL" id="MBD1272190.1"/>
    </source>
</evidence>
<evidence type="ECO:0000259" key="2">
    <source>
        <dbReference type="Pfam" id="PF04235"/>
    </source>
</evidence>
<evidence type="ECO:0000313" key="6">
    <source>
        <dbReference type="Proteomes" id="UP000587211"/>
    </source>
</evidence>
<dbReference type="InterPro" id="IPR052529">
    <property type="entry name" value="Bact_Transport_Assoc"/>
</dbReference>
<organism evidence="4 7">
    <name type="scientific">Aeromicrobium tamlense</name>
    <dbReference type="NCBI Taxonomy" id="375541"/>
    <lineage>
        <taxon>Bacteria</taxon>
        <taxon>Bacillati</taxon>
        <taxon>Actinomycetota</taxon>
        <taxon>Actinomycetes</taxon>
        <taxon>Propionibacteriales</taxon>
        <taxon>Nocardioidaceae</taxon>
        <taxon>Aeromicrobium</taxon>
    </lineage>
</organism>
<feature type="domain" description="DUF418" evidence="2">
    <location>
        <begin position="242"/>
        <end position="337"/>
    </location>
</feature>
<dbReference type="InterPro" id="IPR012429">
    <property type="entry name" value="HGSNAT_cat"/>
</dbReference>
<accession>A0A8I0FWU6</accession>
<dbReference type="PANTHER" id="PTHR30590">
    <property type="entry name" value="INNER MEMBRANE PROTEIN"/>
    <property type="match status" value="1"/>
</dbReference>
<dbReference type="Proteomes" id="UP000587211">
    <property type="component" value="Unassembled WGS sequence"/>
</dbReference>
<dbReference type="Proteomes" id="UP000659061">
    <property type="component" value="Unassembled WGS sequence"/>
</dbReference>
<reference evidence="4" key="2">
    <citation type="submission" date="2020-09" db="EMBL/GenBank/DDBJ databases">
        <title>Novel species in genus Aeromicrobium.</title>
        <authorList>
            <person name="Zhang G."/>
        </authorList>
    </citation>
    <scope>NUCLEOTIDE SEQUENCE</scope>
    <source>
        <strain evidence="4">SSW1-57</strain>
    </source>
</reference>
<dbReference type="Pfam" id="PF07786">
    <property type="entry name" value="HGSNAT_cat"/>
    <property type="match status" value="1"/>
</dbReference>
<feature type="transmembrane region" description="Helical" evidence="1">
    <location>
        <begin position="46"/>
        <end position="65"/>
    </location>
</feature>
<feature type="transmembrane region" description="Helical" evidence="1">
    <location>
        <begin position="272"/>
        <end position="291"/>
    </location>
</feature>
<dbReference type="EMBL" id="JACBZN010000001">
    <property type="protein sequence ID" value="NYI38614.1"/>
    <property type="molecule type" value="Genomic_DNA"/>
</dbReference>
<evidence type="ECO:0000313" key="7">
    <source>
        <dbReference type="Proteomes" id="UP000659061"/>
    </source>
</evidence>
<evidence type="ECO:0000256" key="1">
    <source>
        <dbReference type="SAM" id="Phobius"/>
    </source>
</evidence>
<protein>
    <submittedName>
        <fullName evidence="4">DUF1624 domain-containing protein</fullName>
    </submittedName>
    <submittedName>
        <fullName evidence="5">Membrane protein YeiB</fullName>
    </submittedName>
</protein>
<keyword evidence="6" id="KW-1185">Reference proteome</keyword>
<comment type="caution">
    <text evidence="4">The sequence shown here is derived from an EMBL/GenBank/DDBJ whole genome shotgun (WGS) entry which is preliminary data.</text>
</comment>
<dbReference type="InterPro" id="IPR007349">
    <property type="entry name" value="DUF418"/>
</dbReference>